<dbReference type="SUPFAM" id="SSF56935">
    <property type="entry name" value="Porins"/>
    <property type="match status" value="1"/>
</dbReference>
<reference evidence="2 3" key="1">
    <citation type="submission" date="2006-03" db="EMBL/GenBank/DDBJ databases">
        <title>Complete sequence of Methylobacillus flagellatus KT.</title>
        <authorList>
            <consortium name="US DOE Joint Genome Institute"/>
            <person name="Copeland A."/>
            <person name="Lucas S."/>
            <person name="Lapidus A."/>
            <person name="Barry K."/>
            <person name="Detter J.C."/>
            <person name="Glavina del Rio T."/>
            <person name="Hammon N."/>
            <person name="Israni S."/>
            <person name="Dalin E."/>
            <person name="Tice H."/>
            <person name="Pitluck S."/>
            <person name="Brettin T."/>
            <person name="Bruce D."/>
            <person name="Han C."/>
            <person name="Tapia R."/>
            <person name="Saunders E."/>
            <person name="Gilna P."/>
            <person name="Schmutz J."/>
            <person name="Larimer F."/>
            <person name="Land M."/>
            <person name="Kyrpides N."/>
            <person name="Anderson I."/>
            <person name="Richardson P."/>
        </authorList>
    </citation>
    <scope>NUCLEOTIDE SEQUENCE [LARGE SCALE GENOMIC DNA]</scope>
    <source>
        <strain evidence="3">KT / ATCC 51484 / DSM 6875</strain>
    </source>
</reference>
<proteinExistence type="predicted"/>
<feature type="chain" id="PRO_5004189435" description="Porin" evidence="1">
    <location>
        <begin position="25"/>
        <end position="551"/>
    </location>
</feature>
<dbReference type="eggNOG" id="COG3746">
    <property type="taxonomic scope" value="Bacteria"/>
</dbReference>
<evidence type="ECO:0000313" key="3">
    <source>
        <dbReference type="Proteomes" id="UP000002440"/>
    </source>
</evidence>
<dbReference type="KEGG" id="mfa:Mfla_2400"/>
<protein>
    <recommendedName>
        <fullName evidence="4">Porin</fullName>
    </recommendedName>
</protein>
<dbReference type="AlphaFoldDB" id="Q1GYM2"/>
<dbReference type="Pfam" id="PF16930">
    <property type="entry name" value="Porin_5"/>
    <property type="match status" value="1"/>
</dbReference>
<organism evidence="2 3">
    <name type="scientific">Methylobacillus flagellatus (strain ATCC 51484 / DSM 6875 / VKM B-1610 / KT)</name>
    <dbReference type="NCBI Taxonomy" id="265072"/>
    <lineage>
        <taxon>Bacteria</taxon>
        <taxon>Pseudomonadati</taxon>
        <taxon>Pseudomonadota</taxon>
        <taxon>Betaproteobacteria</taxon>
        <taxon>Nitrosomonadales</taxon>
        <taxon>Methylophilaceae</taxon>
        <taxon>Methylobacillus</taxon>
    </lineage>
</organism>
<evidence type="ECO:0000313" key="2">
    <source>
        <dbReference type="EMBL" id="ABE50665.1"/>
    </source>
</evidence>
<dbReference type="EMBL" id="CP000284">
    <property type="protein sequence ID" value="ABE50665.1"/>
    <property type="molecule type" value="Genomic_DNA"/>
</dbReference>
<dbReference type="STRING" id="265072.Mfla_2400"/>
<dbReference type="HOGENOM" id="CLU_027640_0_0_4"/>
<accession>Q1GYM2</accession>
<keyword evidence="3" id="KW-1185">Reference proteome</keyword>
<dbReference type="Proteomes" id="UP000002440">
    <property type="component" value="Chromosome"/>
</dbReference>
<dbReference type="InterPro" id="IPR032638">
    <property type="entry name" value="Porin_5"/>
</dbReference>
<name>Q1GYM2_METFK</name>
<sequence>MNMMKQAGRIRPALLALAMSTAFAAPAEAGERESLEQLRSTTVGLIEALVQEGILSKEKAEGLIRKAEQARQAPASAANPEEVSTPAVAGAVGAQGDSNVVRVQYVPEFVKQQLRADIEKDVMAKLNYHVEEERLKLPGWLDRITFEGDVRLRYEPDRFSGRNLEELRYGTYVNRQAMIPNTQDDQNRYRVRARFGINAKLSDTFTAGIRMTTGHMDNPLSPNQSIEIRQSKLDWGLDRVFITAKPYSWLTATAGRFANPFFSTDMVWDRSLAFDGAAVTFTPKFNGGMSAFGTIGAFPIDQVRTNSVNKAKDKWFLGAQAGFEWVSPNHSSIKAGIALYDFKNVEGIQNNVDGFDSRYNATVMPYRQKGNNTFDVMQNGRSSCGTVTIPGTTFLGYSGDGCGLASEFQVLNLTGQVDLATFDPVHVILQGDYARNIGFDQKEILRRTNTLFEEENEAYQVKLTVGMPEMKHRHDWQAFIAYKRIEADAVMDAFTDSDFNLGGTNAKGTILGGSYGLDENTWFTARWYSTREVSGLPLSIDVFLFDLTARF</sequence>
<evidence type="ECO:0000256" key="1">
    <source>
        <dbReference type="SAM" id="SignalP"/>
    </source>
</evidence>
<keyword evidence="1" id="KW-0732">Signal</keyword>
<feature type="signal peptide" evidence="1">
    <location>
        <begin position="1"/>
        <end position="24"/>
    </location>
</feature>
<gene>
    <name evidence="2" type="ordered locus">Mfla_2400</name>
</gene>
<evidence type="ECO:0008006" key="4">
    <source>
        <dbReference type="Google" id="ProtNLM"/>
    </source>
</evidence>